<accession>A0A1S3IJ15</accession>
<keyword evidence="4" id="KW-1185">Reference proteome</keyword>
<evidence type="ECO:0000256" key="2">
    <source>
        <dbReference type="ARBA" id="ARBA00022741"/>
    </source>
</evidence>
<dbReference type="GO" id="GO:0000226">
    <property type="term" value="P:microtubule cytoskeleton organization"/>
    <property type="evidence" value="ECO:0007669"/>
    <property type="project" value="TreeGrafter"/>
</dbReference>
<protein>
    <submittedName>
        <fullName evidence="5">Tubulin polyglutamylase TTLL4-like</fullName>
    </submittedName>
</protein>
<dbReference type="PANTHER" id="PTHR12241:SF162">
    <property type="entry name" value="TUBULIN MONOGLUTAMYLASE TTLL4"/>
    <property type="match status" value="1"/>
</dbReference>
<keyword evidence="2" id="KW-0547">Nucleotide-binding</keyword>
<dbReference type="OrthoDB" id="202825at2759"/>
<dbReference type="GO" id="GO:0015631">
    <property type="term" value="F:tubulin binding"/>
    <property type="evidence" value="ECO:0007669"/>
    <property type="project" value="TreeGrafter"/>
</dbReference>
<dbReference type="PROSITE" id="PS51221">
    <property type="entry name" value="TTL"/>
    <property type="match status" value="1"/>
</dbReference>
<dbReference type="FunCoup" id="A0A1S3IJ15">
    <property type="interactions" value="661"/>
</dbReference>
<evidence type="ECO:0000313" key="5">
    <source>
        <dbReference type="RefSeq" id="XP_013398235.1"/>
    </source>
</evidence>
<dbReference type="GO" id="GO:0005524">
    <property type="term" value="F:ATP binding"/>
    <property type="evidence" value="ECO:0007669"/>
    <property type="project" value="UniProtKB-KW"/>
</dbReference>
<sequence length="347" mass="41211">PCAFGGNGITVVQDWKQVPKKELIVVQKYISNPLLVNGSKIDLRVYVEVTSINPLRIYVNPEGIVRISVEKYTMKDLNNRAIHLTNENVNSKNSVYYIDEKMVEGYRRSLTWFWDYLKENHGVEREPIWDRIKDLVIKTILSGEDTMQRSTQHFIRNRYSVHELFAFDILLDGNMKPWVMEVNVSPRFDKNIVVKLMDPLLTSMLNIAGIQIPAVDMLPKLKHSPETVPKDLLMDRRLWTQQLTEEEKEKHQTYTTFKDEMTLPTILDTLTPDDIRMLIETMDENNRRGQFERIFPTPETKIYHKFFERPRYYNILLDQWIQRYDQNEEEGIQILESYCREEKHLQP</sequence>
<dbReference type="RefSeq" id="XP_013398235.1">
    <property type="nucleotide sequence ID" value="XM_013542781.1"/>
</dbReference>
<evidence type="ECO:0000256" key="3">
    <source>
        <dbReference type="ARBA" id="ARBA00022840"/>
    </source>
</evidence>
<dbReference type="KEGG" id="lak:106164767"/>
<keyword evidence="3" id="KW-0067">ATP-binding</keyword>
<proteinExistence type="predicted"/>
<keyword evidence="1" id="KW-0436">Ligase</keyword>
<evidence type="ECO:0000256" key="1">
    <source>
        <dbReference type="ARBA" id="ARBA00022598"/>
    </source>
</evidence>
<dbReference type="InParanoid" id="A0A1S3IJ15"/>
<name>A0A1S3IJ15_LINAN</name>
<dbReference type="Gene3D" id="3.30.470.20">
    <property type="entry name" value="ATP-grasp fold, B domain"/>
    <property type="match status" value="1"/>
</dbReference>
<reference evidence="5" key="1">
    <citation type="submission" date="2025-08" db="UniProtKB">
        <authorList>
            <consortium name="RefSeq"/>
        </authorList>
    </citation>
    <scope>IDENTIFICATION</scope>
    <source>
        <tissue evidence="5">Gonads</tissue>
    </source>
</reference>
<evidence type="ECO:0000313" key="4">
    <source>
        <dbReference type="Proteomes" id="UP000085678"/>
    </source>
</evidence>
<dbReference type="AlphaFoldDB" id="A0A1S3IJ15"/>
<dbReference type="GO" id="GO:0036064">
    <property type="term" value="C:ciliary basal body"/>
    <property type="evidence" value="ECO:0007669"/>
    <property type="project" value="TreeGrafter"/>
</dbReference>
<dbReference type="Pfam" id="PF03133">
    <property type="entry name" value="TTL"/>
    <property type="match status" value="1"/>
</dbReference>
<dbReference type="GeneID" id="106164767"/>
<dbReference type="Proteomes" id="UP000085678">
    <property type="component" value="Unplaced"/>
</dbReference>
<dbReference type="SUPFAM" id="SSF56059">
    <property type="entry name" value="Glutathione synthetase ATP-binding domain-like"/>
    <property type="match status" value="1"/>
</dbReference>
<feature type="non-terminal residue" evidence="5">
    <location>
        <position position="1"/>
    </location>
</feature>
<dbReference type="GO" id="GO:0070740">
    <property type="term" value="F:tubulin-glutamic acid ligase activity"/>
    <property type="evidence" value="ECO:0007669"/>
    <property type="project" value="TreeGrafter"/>
</dbReference>
<dbReference type="InterPro" id="IPR004344">
    <property type="entry name" value="TTL/TTLL_fam"/>
</dbReference>
<gene>
    <name evidence="5" type="primary">LOC106164767</name>
</gene>
<organism evidence="4 5">
    <name type="scientific">Lingula anatina</name>
    <name type="common">Brachiopod</name>
    <name type="synonym">Lingula unguis</name>
    <dbReference type="NCBI Taxonomy" id="7574"/>
    <lineage>
        <taxon>Eukaryota</taxon>
        <taxon>Metazoa</taxon>
        <taxon>Spiralia</taxon>
        <taxon>Lophotrochozoa</taxon>
        <taxon>Brachiopoda</taxon>
        <taxon>Linguliformea</taxon>
        <taxon>Lingulata</taxon>
        <taxon>Lingulida</taxon>
        <taxon>Linguloidea</taxon>
        <taxon>Lingulidae</taxon>
        <taxon>Lingula</taxon>
    </lineage>
</organism>
<dbReference type="PANTHER" id="PTHR12241">
    <property type="entry name" value="TUBULIN POLYGLUTAMYLASE"/>
    <property type="match status" value="1"/>
</dbReference>